<dbReference type="AlphaFoldDB" id="A0A1X6PGZ0"/>
<feature type="domain" description="CSN8/PSMD8/EIF3K" evidence="1">
    <location>
        <begin position="74"/>
        <end position="199"/>
    </location>
</feature>
<evidence type="ECO:0000259" key="1">
    <source>
        <dbReference type="Pfam" id="PF10075"/>
    </source>
</evidence>
<evidence type="ECO:0000313" key="2">
    <source>
        <dbReference type="EMBL" id="OSX80131.1"/>
    </source>
</evidence>
<proteinExistence type="predicted"/>
<dbReference type="InterPro" id="IPR033464">
    <property type="entry name" value="CSN8_PSD8_EIF3K"/>
</dbReference>
<protein>
    <recommendedName>
        <fullName evidence="1">CSN8/PSMD8/EIF3K domain-containing protein</fullName>
    </recommendedName>
</protein>
<evidence type="ECO:0000313" key="3">
    <source>
        <dbReference type="Proteomes" id="UP000218209"/>
    </source>
</evidence>
<keyword evidence="3" id="KW-1185">Reference proteome</keyword>
<name>A0A1X6PGZ0_PORUM</name>
<reference evidence="2 3" key="1">
    <citation type="submission" date="2017-03" db="EMBL/GenBank/DDBJ databases">
        <title>WGS assembly of Porphyra umbilicalis.</title>
        <authorList>
            <person name="Brawley S.H."/>
            <person name="Blouin N.A."/>
            <person name="Ficko-Blean E."/>
            <person name="Wheeler G.L."/>
            <person name="Lohr M."/>
            <person name="Goodson H.V."/>
            <person name="Jenkins J.W."/>
            <person name="Blaby-Haas C.E."/>
            <person name="Helliwell K.E."/>
            <person name="Chan C."/>
            <person name="Marriage T."/>
            <person name="Bhattacharya D."/>
            <person name="Klein A.S."/>
            <person name="Badis Y."/>
            <person name="Brodie J."/>
            <person name="Cao Y."/>
            <person name="Collen J."/>
            <person name="Dittami S.M."/>
            <person name="Gachon C.M."/>
            <person name="Green B.R."/>
            <person name="Karpowicz S."/>
            <person name="Kim J.W."/>
            <person name="Kudahl U."/>
            <person name="Lin S."/>
            <person name="Michel G."/>
            <person name="Mittag M."/>
            <person name="Olson B.J."/>
            <person name="Pangilinan J."/>
            <person name="Peng Y."/>
            <person name="Qiu H."/>
            <person name="Shu S."/>
            <person name="Singer J.T."/>
            <person name="Smith A.G."/>
            <person name="Sprecher B.N."/>
            <person name="Wagner V."/>
            <person name="Wang W."/>
            <person name="Wang Z.-Y."/>
            <person name="Yan J."/>
            <person name="Yarish C."/>
            <person name="Zoeuner-Riek S."/>
            <person name="Zhuang Y."/>
            <person name="Zou Y."/>
            <person name="Lindquist E.A."/>
            <person name="Grimwood J."/>
            <person name="Barry K."/>
            <person name="Rokhsar D.S."/>
            <person name="Schmutz J."/>
            <person name="Stiller J.W."/>
            <person name="Grossman A.R."/>
            <person name="Prochnik S.E."/>
        </authorList>
    </citation>
    <scope>NUCLEOTIDE SEQUENCE [LARGE SCALE GENOMIC DNA]</scope>
    <source>
        <strain evidence="2">4086291</strain>
    </source>
</reference>
<dbReference type="EMBL" id="KV918780">
    <property type="protein sequence ID" value="OSX80131.1"/>
    <property type="molecule type" value="Genomic_DNA"/>
</dbReference>
<organism evidence="2 3">
    <name type="scientific">Porphyra umbilicalis</name>
    <name type="common">Purple laver</name>
    <name type="synonym">Red alga</name>
    <dbReference type="NCBI Taxonomy" id="2786"/>
    <lineage>
        <taxon>Eukaryota</taxon>
        <taxon>Rhodophyta</taxon>
        <taxon>Bangiophyceae</taxon>
        <taxon>Bangiales</taxon>
        <taxon>Bangiaceae</taxon>
        <taxon>Porphyra</taxon>
    </lineage>
</organism>
<dbReference type="Proteomes" id="UP000218209">
    <property type="component" value="Unassembled WGS sequence"/>
</dbReference>
<dbReference type="Pfam" id="PF10075">
    <property type="entry name" value="CSN8_PSD8_EIF3K"/>
    <property type="match status" value="1"/>
</dbReference>
<accession>A0A1X6PGZ0</accession>
<gene>
    <name evidence="2" type="ORF">BU14_0058s0042</name>
</gene>
<sequence length="230" mass="22115">MMCPPSPPAAAAAATAAAAAAASPQAAWLDECRAAVAAATAAGDMDRAVTVCAEAELSLAATADEAVPCVSPLAGAHLLALLAAGDVPLARSLRRRLPPAATDAATGGDTAAAAAAVAALVARDWAALYALLGGTAWAGEVERALAHRVAAVTRSRVGGWLAATYRSVPPSTAAALLGVAPAEVGGVATALGWAVGGDGWVEPTVGGGGGGGGVAALSAMTAQLYSFDEP</sequence>